<evidence type="ECO:0000313" key="4">
    <source>
        <dbReference type="Proteomes" id="UP000094828"/>
    </source>
</evidence>
<dbReference type="InterPro" id="IPR051161">
    <property type="entry name" value="Mannose-6P_isomerase_type2"/>
</dbReference>
<reference evidence="3 4" key="1">
    <citation type="submission" date="2016-05" db="EMBL/GenBank/DDBJ databases">
        <title>Genomic and physiological characterization of Planctopirus sp. isolated from fresh water lake.</title>
        <authorList>
            <person name="Subhash Y."/>
            <person name="Ramana C."/>
        </authorList>
    </citation>
    <scope>NUCLEOTIDE SEQUENCE [LARGE SCALE GENOMIC DNA]</scope>
    <source>
        <strain evidence="3 4">JC280</strain>
    </source>
</reference>
<comment type="caution">
    <text evidence="3">The sequence shown here is derived from an EMBL/GenBank/DDBJ whole genome shotgun (WGS) entry which is preliminary data.</text>
</comment>
<dbReference type="SUPFAM" id="SSF53448">
    <property type="entry name" value="Nucleotide-diphospho-sugar transferases"/>
    <property type="match status" value="1"/>
</dbReference>
<proteinExistence type="predicted"/>
<dbReference type="CDD" id="cd02509">
    <property type="entry name" value="GDP-M1P_Guanylyltransferase"/>
    <property type="match status" value="1"/>
</dbReference>
<dbReference type="SUPFAM" id="SSF159283">
    <property type="entry name" value="Guanosine diphospho-D-mannose pyrophosphorylase/mannose-6-phosphate isomerase linker domain"/>
    <property type="match status" value="1"/>
</dbReference>
<feature type="domain" description="Nucleotidyl transferase" evidence="1">
    <location>
        <begin position="4"/>
        <end position="285"/>
    </location>
</feature>
<dbReference type="RefSeq" id="WP_068847725.1">
    <property type="nucleotide sequence ID" value="NZ_LYDR01000072.1"/>
</dbReference>
<dbReference type="GO" id="GO:0009298">
    <property type="term" value="P:GDP-mannose biosynthetic process"/>
    <property type="evidence" value="ECO:0007669"/>
    <property type="project" value="TreeGrafter"/>
</dbReference>
<accession>A0A1C3EFF4</accession>
<dbReference type="Proteomes" id="UP000094828">
    <property type="component" value="Unassembled WGS sequence"/>
</dbReference>
<dbReference type="InterPro" id="IPR029044">
    <property type="entry name" value="Nucleotide-diphossugar_trans"/>
</dbReference>
<evidence type="ECO:0000313" key="3">
    <source>
        <dbReference type="EMBL" id="ODA31950.1"/>
    </source>
</evidence>
<protein>
    <submittedName>
        <fullName evidence="3">Uncharacterized protein</fullName>
    </submittedName>
</protein>
<dbReference type="GO" id="GO:0004475">
    <property type="term" value="F:mannose-1-phosphate guanylyltransferase (GTP) activity"/>
    <property type="evidence" value="ECO:0007669"/>
    <property type="project" value="InterPro"/>
</dbReference>
<dbReference type="AlphaFoldDB" id="A0A1C3EFF4"/>
<evidence type="ECO:0000259" key="1">
    <source>
        <dbReference type="Pfam" id="PF00483"/>
    </source>
</evidence>
<keyword evidence="4" id="KW-1185">Reference proteome</keyword>
<dbReference type="InterPro" id="IPR049577">
    <property type="entry name" value="GMPP_N"/>
</dbReference>
<sequence length="363" mass="39412">MLHAVILAGGSGVRFWPVSQRNHPKQFLALAGEQTLLQQTIQRLGGLVPPERVLISTREAFQPLVLSQLPELSSSQLLLEPAPRDTAPCLAVAAALIAQRDPEATLVILPSDHMIEDVPAFQRALQLASNTVHEHPDCMVLIGAVPASPATGYGYVEMGPHLNSAAVDDSTASPSVHQVRSFREKPDLATAKEYLSTGSFLWSCGIFVWKAKTFLDVLSKSAPDLSAVLDELMAIDRLQSPAAWNEVFLKFRAISVDYAVLEHAPRLGAVRASFGWDDLGSWEATSRHLPHDTHANVIRGQHVGRETANCIIHSTDQHLIATCGVEDLVIVHTPQATLIARRGDEAGLKALVAEVEKRQASRT</sequence>
<dbReference type="InterPro" id="IPR054566">
    <property type="entry name" value="ManC/GMP-like_b-helix"/>
</dbReference>
<dbReference type="STRING" id="1841610.A6X21_22020"/>
<dbReference type="OrthoDB" id="9806359at2"/>
<name>A0A1C3EFF4_9PLAN</name>
<feature type="domain" description="MannoseP isomerase/GMP-like beta-helix" evidence="2">
    <location>
        <begin position="300"/>
        <end position="344"/>
    </location>
</feature>
<dbReference type="PANTHER" id="PTHR46390">
    <property type="entry name" value="MANNOSE-1-PHOSPHATE GUANYLYLTRANSFERASE"/>
    <property type="match status" value="1"/>
</dbReference>
<organism evidence="3 4">
    <name type="scientific">Planctopirus hydrillae</name>
    <dbReference type="NCBI Taxonomy" id="1841610"/>
    <lineage>
        <taxon>Bacteria</taxon>
        <taxon>Pseudomonadati</taxon>
        <taxon>Planctomycetota</taxon>
        <taxon>Planctomycetia</taxon>
        <taxon>Planctomycetales</taxon>
        <taxon>Planctomycetaceae</taxon>
        <taxon>Planctopirus</taxon>
    </lineage>
</organism>
<dbReference type="EMBL" id="LYDR01000072">
    <property type="protein sequence ID" value="ODA31950.1"/>
    <property type="molecule type" value="Genomic_DNA"/>
</dbReference>
<dbReference type="Pfam" id="PF00483">
    <property type="entry name" value="NTP_transferase"/>
    <property type="match status" value="1"/>
</dbReference>
<evidence type="ECO:0000259" key="2">
    <source>
        <dbReference type="Pfam" id="PF22640"/>
    </source>
</evidence>
<dbReference type="PANTHER" id="PTHR46390:SF1">
    <property type="entry name" value="MANNOSE-1-PHOSPHATE GUANYLYLTRANSFERASE"/>
    <property type="match status" value="1"/>
</dbReference>
<dbReference type="InterPro" id="IPR005835">
    <property type="entry name" value="NTP_transferase_dom"/>
</dbReference>
<dbReference type="Pfam" id="PF22640">
    <property type="entry name" value="ManC_GMP_beta-helix"/>
    <property type="match status" value="1"/>
</dbReference>
<gene>
    <name evidence="3" type="ORF">A6X21_22020</name>
</gene>
<dbReference type="Gene3D" id="3.90.550.10">
    <property type="entry name" value="Spore Coat Polysaccharide Biosynthesis Protein SpsA, Chain A"/>
    <property type="match status" value="1"/>
</dbReference>